<dbReference type="Pfam" id="PF13229">
    <property type="entry name" value="Beta_helix"/>
    <property type="match status" value="1"/>
</dbReference>
<keyword evidence="6" id="KW-0472">Membrane</keyword>
<dbReference type="Proteomes" id="UP001593833">
    <property type="component" value="Unassembled WGS sequence"/>
</dbReference>
<dbReference type="InterPro" id="IPR003368">
    <property type="entry name" value="POMP_repeat"/>
</dbReference>
<proteinExistence type="predicted"/>
<protein>
    <submittedName>
        <fullName evidence="9">Right-handed parallel beta-helix repeat-containing protein</fullName>
    </submittedName>
</protein>
<feature type="domain" description="Right handed beta helix" evidence="8">
    <location>
        <begin position="10"/>
        <end position="165"/>
    </location>
</feature>
<feature type="non-terminal residue" evidence="9">
    <location>
        <position position="1"/>
    </location>
</feature>
<gene>
    <name evidence="9" type="ORF">ACFL6M_06730</name>
</gene>
<reference evidence="9 10" key="1">
    <citation type="submission" date="2024-09" db="EMBL/GenBank/DDBJ databases">
        <authorList>
            <person name="D'Angelo T."/>
        </authorList>
    </citation>
    <scope>NUCLEOTIDE SEQUENCE [LARGE SCALE GENOMIC DNA]</scope>
    <source>
        <strain evidence="9">SAG AM-320-E07</strain>
    </source>
</reference>
<organism evidence="9 10">
    <name type="scientific">Eiseniibacteriota bacterium</name>
    <dbReference type="NCBI Taxonomy" id="2212470"/>
    <lineage>
        <taxon>Bacteria</taxon>
        <taxon>Candidatus Eiseniibacteriota</taxon>
    </lineage>
</organism>
<dbReference type="EMBL" id="JBHPKH010000111">
    <property type="protein sequence ID" value="MFC1573277.1"/>
    <property type="molecule type" value="Genomic_DNA"/>
</dbReference>
<keyword evidence="5" id="KW-0732">Signal</keyword>
<evidence type="ECO:0000256" key="5">
    <source>
        <dbReference type="ARBA" id="ARBA00022729"/>
    </source>
</evidence>
<evidence type="ECO:0000313" key="10">
    <source>
        <dbReference type="Proteomes" id="UP001593833"/>
    </source>
</evidence>
<evidence type="ECO:0000256" key="7">
    <source>
        <dbReference type="ARBA" id="ARBA00023237"/>
    </source>
</evidence>
<dbReference type="SUPFAM" id="SSF51126">
    <property type="entry name" value="Pectin lyase-like"/>
    <property type="match status" value="1"/>
</dbReference>
<dbReference type="Gene3D" id="2.160.20.10">
    <property type="entry name" value="Single-stranded right-handed beta-helix, Pectin lyase-like"/>
    <property type="match status" value="1"/>
</dbReference>
<dbReference type="InterPro" id="IPR039448">
    <property type="entry name" value="Beta_helix"/>
</dbReference>
<evidence type="ECO:0000313" key="9">
    <source>
        <dbReference type="EMBL" id="MFC1573277.1"/>
    </source>
</evidence>
<keyword evidence="10" id="KW-1185">Reference proteome</keyword>
<sequence length="267" mass="27862">VSIEVPVLPEFINCFFSGNSSGDGGAVYSTGTGAMTFTGCVFVDNTASVRGGALEVSQGSPVVTGCSFYGNSAPGGGVLDGRGSGVFAFTDCTLADNHADQGAAFYCGDDGSLILENSLVAFCTGLETFLLAPGLVTTLTCCNLYGNENGDWVGDIADQLGVNGNITADPLFCDREAQDYHLRNDSPCVASSPPNEACDQIGAYGVACTVEGVQVCCVETECYLVTESECTTLGGDWEEELESCDPNPCGTPVERVSWGRVKTMFRR</sequence>
<comment type="caution">
    <text evidence="9">The sequence shown here is derived from an EMBL/GenBank/DDBJ whole genome shotgun (WGS) entry which is preliminary data.</text>
</comment>
<keyword evidence="4" id="KW-0964">Secreted</keyword>
<comment type="subcellular location">
    <subcellularLocation>
        <location evidence="1">Cell envelope</location>
    </subcellularLocation>
    <subcellularLocation>
        <location evidence="2">Cell outer membrane</location>
    </subcellularLocation>
    <subcellularLocation>
        <location evidence="3">Secreted</location>
    </subcellularLocation>
</comment>
<evidence type="ECO:0000256" key="6">
    <source>
        <dbReference type="ARBA" id="ARBA00023136"/>
    </source>
</evidence>
<name>A0ABV6YLR5_UNCEI</name>
<accession>A0ABV6YLR5</accession>
<evidence type="ECO:0000256" key="4">
    <source>
        <dbReference type="ARBA" id="ARBA00022525"/>
    </source>
</evidence>
<dbReference type="NCBIfam" id="TIGR01376">
    <property type="entry name" value="POMP_repeat"/>
    <property type="match status" value="1"/>
</dbReference>
<evidence type="ECO:0000256" key="1">
    <source>
        <dbReference type="ARBA" id="ARBA00004196"/>
    </source>
</evidence>
<dbReference type="InterPro" id="IPR012334">
    <property type="entry name" value="Pectin_lyas_fold"/>
</dbReference>
<keyword evidence="7" id="KW-0998">Cell outer membrane</keyword>
<evidence type="ECO:0000256" key="2">
    <source>
        <dbReference type="ARBA" id="ARBA00004442"/>
    </source>
</evidence>
<dbReference type="InterPro" id="IPR011050">
    <property type="entry name" value="Pectin_lyase_fold/virulence"/>
</dbReference>
<evidence type="ECO:0000259" key="8">
    <source>
        <dbReference type="Pfam" id="PF13229"/>
    </source>
</evidence>
<evidence type="ECO:0000256" key="3">
    <source>
        <dbReference type="ARBA" id="ARBA00004613"/>
    </source>
</evidence>